<name>A0A1I7IY99_9BURK</name>
<dbReference type="InterPro" id="IPR018484">
    <property type="entry name" value="FGGY_N"/>
</dbReference>
<dbReference type="InterPro" id="IPR043129">
    <property type="entry name" value="ATPase_NBD"/>
</dbReference>
<feature type="binding site" evidence="9">
    <location>
        <position position="12"/>
    </location>
    <ligand>
        <name>sn-glycerol 3-phosphate</name>
        <dbReference type="ChEBI" id="CHEBI:57597"/>
    </ligand>
</feature>
<evidence type="ECO:0000256" key="2">
    <source>
        <dbReference type="ARBA" id="ARBA00009156"/>
    </source>
</evidence>
<feature type="binding site" evidence="9">
    <location>
        <position position="134"/>
    </location>
    <ligand>
        <name>glycerol</name>
        <dbReference type="ChEBI" id="CHEBI:17754"/>
    </ligand>
</feature>
<dbReference type="PIRSF" id="PIRSF000538">
    <property type="entry name" value="GlpK"/>
    <property type="match status" value="1"/>
</dbReference>
<organism evidence="13 14">
    <name type="scientific">Pseudoduganella namucuonensis</name>
    <dbReference type="NCBI Taxonomy" id="1035707"/>
    <lineage>
        <taxon>Bacteria</taxon>
        <taxon>Pseudomonadati</taxon>
        <taxon>Pseudomonadota</taxon>
        <taxon>Betaproteobacteria</taxon>
        <taxon>Burkholderiales</taxon>
        <taxon>Oxalobacteraceae</taxon>
        <taxon>Telluria group</taxon>
        <taxon>Pseudoduganella</taxon>
    </lineage>
</organism>
<dbReference type="NCBIfam" id="NF000756">
    <property type="entry name" value="PRK00047.1"/>
    <property type="match status" value="1"/>
</dbReference>
<dbReference type="FunFam" id="3.30.420.40:FF:000008">
    <property type="entry name" value="Glycerol kinase"/>
    <property type="match status" value="1"/>
</dbReference>
<feature type="binding site" evidence="9">
    <location>
        <position position="82"/>
    </location>
    <ligand>
        <name>sn-glycerol 3-phosphate</name>
        <dbReference type="ChEBI" id="CHEBI:57597"/>
    </ligand>
</feature>
<dbReference type="InterPro" id="IPR018483">
    <property type="entry name" value="Carb_kinase_FGGY_CS"/>
</dbReference>
<feature type="binding site" evidence="9">
    <location>
        <position position="263"/>
    </location>
    <ligand>
        <name>ATP</name>
        <dbReference type="ChEBI" id="CHEBI:30616"/>
    </ligand>
</feature>
<evidence type="ECO:0000256" key="6">
    <source>
        <dbReference type="ARBA" id="ARBA00022798"/>
    </source>
</evidence>
<keyword evidence="3 9" id="KW-0808">Transferase</keyword>
<feature type="binding site" evidence="9">
    <location>
        <position position="241"/>
    </location>
    <ligand>
        <name>sn-glycerol 3-phosphate</name>
        <dbReference type="ChEBI" id="CHEBI:57597"/>
    </ligand>
</feature>
<feature type="binding site" evidence="9">
    <location>
        <position position="16"/>
    </location>
    <ligand>
        <name>ADP</name>
        <dbReference type="ChEBI" id="CHEBI:456216"/>
    </ligand>
</feature>
<comment type="function">
    <text evidence="9">Key enzyme in the regulation of glycerol uptake and metabolism. Catalyzes the phosphorylation of glycerol to yield sn-glycerol 3-phosphate.</text>
</comment>
<dbReference type="GO" id="GO:0005829">
    <property type="term" value="C:cytosol"/>
    <property type="evidence" value="ECO:0007669"/>
    <property type="project" value="TreeGrafter"/>
</dbReference>
<feature type="binding site" evidence="9">
    <location>
        <position position="134"/>
    </location>
    <ligand>
        <name>sn-glycerol 3-phosphate</name>
        <dbReference type="ChEBI" id="CHEBI:57597"/>
    </ligand>
</feature>
<dbReference type="GO" id="GO:0006072">
    <property type="term" value="P:glycerol-3-phosphate metabolic process"/>
    <property type="evidence" value="ECO:0007669"/>
    <property type="project" value="InterPro"/>
</dbReference>
<dbReference type="PROSITE" id="PS00933">
    <property type="entry name" value="FGGY_KINASES_1"/>
    <property type="match status" value="1"/>
</dbReference>
<feature type="binding site" evidence="9">
    <location>
        <position position="12"/>
    </location>
    <ligand>
        <name>ADP</name>
        <dbReference type="ChEBI" id="CHEBI:456216"/>
    </ligand>
</feature>
<comment type="pathway">
    <text evidence="1 9">Polyol metabolism; glycerol degradation via glycerol kinase pathway; sn-glycerol 3-phosphate from glycerol: step 1/1.</text>
</comment>
<dbReference type="InterPro" id="IPR005999">
    <property type="entry name" value="Glycerol_kin"/>
</dbReference>
<dbReference type="HAMAP" id="MF_00186">
    <property type="entry name" value="Glycerol_kin"/>
    <property type="match status" value="1"/>
</dbReference>
<dbReference type="PANTHER" id="PTHR10196">
    <property type="entry name" value="SUGAR KINASE"/>
    <property type="match status" value="1"/>
</dbReference>
<proteinExistence type="inferred from homology"/>
<evidence type="ECO:0000256" key="1">
    <source>
        <dbReference type="ARBA" id="ARBA00005190"/>
    </source>
</evidence>
<feature type="binding site" evidence="9">
    <location>
        <position position="13"/>
    </location>
    <ligand>
        <name>ATP</name>
        <dbReference type="ChEBI" id="CHEBI:30616"/>
    </ligand>
</feature>
<feature type="binding site" evidence="9">
    <location>
        <position position="407"/>
    </location>
    <ligand>
        <name>ADP</name>
        <dbReference type="ChEBI" id="CHEBI:456216"/>
    </ligand>
</feature>
<comment type="similarity">
    <text evidence="2 9 10">Belongs to the FGGY kinase family.</text>
</comment>
<dbReference type="GO" id="GO:0019563">
    <property type="term" value="P:glycerol catabolic process"/>
    <property type="evidence" value="ECO:0007669"/>
    <property type="project" value="UniProtKB-UniRule"/>
</dbReference>
<dbReference type="FunFam" id="3.30.420.40:FF:000007">
    <property type="entry name" value="Glycerol kinase"/>
    <property type="match status" value="1"/>
</dbReference>
<feature type="binding site" evidence="9">
    <location>
        <position position="263"/>
    </location>
    <ligand>
        <name>ADP</name>
        <dbReference type="ChEBI" id="CHEBI:456216"/>
    </ligand>
</feature>
<keyword evidence="6 9" id="KW-0319">Glycerol metabolism</keyword>
<evidence type="ECO:0000259" key="12">
    <source>
        <dbReference type="Pfam" id="PF02782"/>
    </source>
</evidence>
<dbReference type="SUPFAM" id="SSF53067">
    <property type="entry name" value="Actin-like ATPase domain"/>
    <property type="match status" value="2"/>
</dbReference>
<evidence type="ECO:0000256" key="3">
    <source>
        <dbReference type="ARBA" id="ARBA00022679"/>
    </source>
</evidence>
<dbReference type="GO" id="GO:0005524">
    <property type="term" value="F:ATP binding"/>
    <property type="evidence" value="ECO:0007669"/>
    <property type="project" value="UniProtKB-UniRule"/>
</dbReference>
<feature type="domain" description="Carbohydrate kinase FGGY C-terminal" evidence="12">
    <location>
        <begin position="258"/>
        <end position="444"/>
    </location>
</feature>
<feature type="binding site" evidence="9">
    <location>
        <position position="82"/>
    </location>
    <ligand>
        <name>glycerol</name>
        <dbReference type="ChEBI" id="CHEBI:17754"/>
    </ligand>
</feature>
<feature type="binding site" evidence="9">
    <location>
        <position position="241"/>
    </location>
    <ligand>
        <name>glycerol</name>
        <dbReference type="ChEBI" id="CHEBI:17754"/>
    </ligand>
</feature>
<dbReference type="Gene3D" id="3.30.420.40">
    <property type="match status" value="2"/>
</dbReference>
<dbReference type="InterPro" id="IPR000577">
    <property type="entry name" value="Carb_kinase_FGGY"/>
</dbReference>
<dbReference type="Pfam" id="PF02782">
    <property type="entry name" value="FGGY_C"/>
    <property type="match status" value="1"/>
</dbReference>
<dbReference type="PROSITE" id="PS00445">
    <property type="entry name" value="FGGY_KINASES_2"/>
    <property type="match status" value="1"/>
</dbReference>
<dbReference type="NCBIfam" id="TIGR01311">
    <property type="entry name" value="glycerol_kin"/>
    <property type="match status" value="1"/>
</dbReference>
<feature type="binding site" evidence="9">
    <location>
        <position position="306"/>
    </location>
    <ligand>
        <name>ATP</name>
        <dbReference type="ChEBI" id="CHEBI:30616"/>
    </ligand>
</feature>
<feature type="binding site" evidence="9">
    <location>
        <position position="14"/>
    </location>
    <ligand>
        <name>ATP</name>
        <dbReference type="ChEBI" id="CHEBI:30616"/>
    </ligand>
</feature>
<dbReference type="CDD" id="cd07786">
    <property type="entry name" value="FGGY_EcGK_like"/>
    <property type="match status" value="1"/>
</dbReference>
<reference evidence="14" key="1">
    <citation type="submission" date="2016-10" db="EMBL/GenBank/DDBJ databases">
        <authorList>
            <person name="Varghese N."/>
            <person name="Submissions S."/>
        </authorList>
    </citation>
    <scope>NUCLEOTIDE SEQUENCE [LARGE SCALE GENOMIC DNA]</scope>
    <source>
        <strain evidence="14">CGMCC 1.11014</strain>
    </source>
</reference>
<dbReference type="EMBL" id="FPBO01000009">
    <property type="protein sequence ID" value="SFU77919.1"/>
    <property type="molecule type" value="Genomic_DNA"/>
</dbReference>
<feature type="binding site" evidence="9">
    <location>
        <position position="407"/>
    </location>
    <ligand>
        <name>ATP</name>
        <dbReference type="ChEBI" id="CHEBI:30616"/>
    </ligand>
</feature>
<feature type="binding site" evidence="9">
    <location>
        <position position="83"/>
    </location>
    <ligand>
        <name>sn-glycerol 3-phosphate</name>
        <dbReference type="ChEBI" id="CHEBI:57597"/>
    </ligand>
</feature>
<dbReference type="EC" id="2.7.1.30" evidence="9"/>
<dbReference type="STRING" id="1035707.SAMN05216552_1009158"/>
<evidence type="ECO:0000256" key="5">
    <source>
        <dbReference type="ARBA" id="ARBA00022777"/>
    </source>
</evidence>
<feature type="binding site" evidence="9">
    <location>
        <position position="310"/>
    </location>
    <ligand>
        <name>ATP</name>
        <dbReference type="ChEBI" id="CHEBI:30616"/>
    </ligand>
</feature>
<dbReference type="UniPathway" id="UPA00618">
    <property type="reaction ID" value="UER00672"/>
</dbReference>
<dbReference type="Pfam" id="PF00370">
    <property type="entry name" value="FGGY_N"/>
    <property type="match status" value="1"/>
</dbReference>
<dbReference type="OrthoDB" id="9805576at2"/>
<sequence length="495" mass="53058">MSNYVLALDQGTSSSRAVLFDGECGVVGMAQNAFRQIFPRPGWVEHDPRDIWNSQLSAARQVLDAHGVAASKIAAIGIANQRETSVLWDRATSQPLMNAIVWQDRRTADHCASLCEQGLQELVREKTGLVIDAYFSATKLKWMLDHIPGARQRAARGELAFGTIDSWLVYKLSGAHVTDASNASRTMLFNITTMQWDRRLLELFDIPASVLPEVVSSSGVIAHTLPELLGGAVPIAGLAGDQQAATFGQACHAPGMAKNTIGTGSFMLMNVGGRPAPSRHRLLSTVGWSRGSEVTHLMEGSAFMAGATLQWLREGLGIVDDVAQVERLAGTVGDADGVVLVPAFSGLGAPHWDPYARGAILGLHRGSTKAHIARAALEGIAYQTVDVLLAMEADAGVKLSELRVDGGGAKNDLLMQLMADALGVPVVRPANIETTALGAAQLAGLGVGLWDSPAELAGLWRAQHRFAPSISDDQRAERILRWREAVRRSMAWEKC</sequence>
<feature type="binding site" evidence="9">
    <location>
        <position position="306"/>
    </location>
    <ligand>
        <name>ADP</name>
        <dbReference type="ChEBI" id="CHEBI:456216"/>
    </ligand>
</feature>
<keyword evidence="5 9" id="KW-0418">Kinase</keyword>
<evidence type="ECO:0000313" key="13">
    <source>
        <dbReference type="EMBL" id="SFU77919.1"/>
    </source>
</evidence>
<evidence type="ECO:0000256" key="9">
    <source>
        <dbReference type="HAMAP-Rule" id="MF_00186"/>
    </source>
</evidence>
<keyword evidence="7 9" id="KW-0067">ATP-binding</keyword>
<feature type="binding site" evidence="9">
    <location>
        <position position="242"/>
    </location>
    <ligand>
        <name>glycerol</name>
        <dbReference type="ChEBI" id="CHEBI:17754"/>
    </ligand>
</feature>
<gene>
    <name evidence="9" type="primary">glpK</name>
    <name evidence="13" type="ORF">SAMN05216552_1009158</name>
</gene>
<evidence type="ECO:0000256" key="4">
    <source>
        <dbReference type="ARBA" id="ARBA00022741"/>
    </source>
</evidence>
<dbReference type="GO" id="GO:0004370">
    <property type="term" value="F:glycerol kinase activity"/>
    <property type="evidence" value="ECO:0007669"/>
    <property type="project" value="UniProtKB-UniRule"/>
</dbReference>
<dbReference type="PANTHER" id="PTHR10196:SF69">
    <property type="entry name" value="GLYCEROL KINASE"/>
    <property type="match status" value="1"/>
</dbReference>
<feature type="domain" description="Carbohydrate kinase FGGY N-terminal" evidence="11">
    <location>
        <begin position="4"/>
        <end position="248"/>
    </location>
</feature>
<dbReference type="RefSeq" id="WP_093555806.1">
    <property type="nucleotide sequence ID" value="NZ_FPBO01000009.1"/>
</dbReference>
<dbReference type="Proteomes" id="UP000199391">
    <property type="component" value="Unassembled WGS sequence"/>
</dbReference>
<feature type="binding site" evidence="9">
    <location>
        <position position="411"/>
    </location>
    <ligand>
        <name>ADP</name>
        <dbReference type="ChEBI" id="CHEBI:456216"/>
    </ligand>
</feature>
<dbReference type="AlphaFoldDB" id="A0A1I7IY99"/>
<evidence type="ECO:0000256" key="10">
    <source>
        <dbReference type="RuleBase" id="RU003733"/>
    </source>
</evidence>
<protein>
    <recommendedName>
        <fullName evidence="9">Glycerol kinase</fullName>
        <ecNumber evidence="9">2.7.1.30</ecNumber>
    </recommendedName>
    <alternativeName>
        <fullName evidence="9">ATP:glycerol 3-phosphotransferase</fullName>
    </alternativeName>
    <alternativeName>
        <fullName evidence="9">Glycerokinase</fullName>
        <shortName evidence="9">GK</shortName>
    </alternativeName>
</protein>
<feature type="binding site" evidence="9">
    <location>
        <position position="83"/>
    </location>
    <ligand>
        <name>glycerol</name>
        <dbReference type="ChEBI" id="CHEBI:17754"/>
    </ligand>
</feature>
<keyword evidence="4 9" id="KW-0547">Nucleotide-binding</keyword>
<evidence type="ECO:0000259" key="11">
    <source>
        <dbReference type="Pfam" id="PF00370"/>
    </source>
</evidence>
<evidence type="ECO:0000256" key="7">
    <source>
        <dbReference type="ARBA" id="ARBA00022840"/>
    </source>
</evidence>
<accession>A0A1I7IY99</accession>
<comment type="catalytic activity">
    <reaction evidence="8 9">
        <text>glycerol + ATP = sn-glycerol 3-phosphate + ADP + H(+)</text>
        <dbReference type="Rhea" id="RHEA:21644"/>
        <dbReference type="ChEBI" id="CHEBI:15378"/>
        <dbReference type="ChEBI" id="CHEBI:17754"/>
        <dbReference type="ChEBI" id="CHEBI:30616"/>
        <dbReference type="ChEBI" id="CHEBI:57597"/>
        <dbReference type="ChEBI" id="CHEBI:456216"/>
        <dbReference type="EC" id="2.7.1.30"/>
    </reaction>
</comment>
<feature type="binding site" evidence="9">
    <location>
        <position position="12"/>
    </location>
    <ligand>
        <name>ATP</name>
        <dbReference type="ChEBI" id="CHEBI:30616"/>
    </ligand>
</feature>
<keyword evidence="14" id="KW-1185">Reference proteome</keyword>
<dbReference type="InterPro" id="IPR018485">
    <property type="entry name" value="FGGY_C"/>
</dbReference>
<evidence type="ECO:0000313" key="14">
    <source>
        <dbReference type="Proteomes" id="UP000199391"/>
    </source>
</evidence>
<evidence type="ECO:0000256" key="8">
    <source>
        <dbReference type="ARBA" id="ARBA00052101"/>
    </source>
</evidence>
<comment type="activity regulation">
    <text evidence="9">Inhibited by fructose 1,6-bisphosphate (FBP).</text>
</comment>